<keyword evidence="1" id="KW-0808">Transferase</keyword>
<proteinExistence type="predicted"/>
<dbReference type="Proteomes" id="UP000479710">
    <property type="component" value="Unassembled WGS sequence"/>
</dbReference>
<protein>
    <recommendedName>
        <fullName evidence="2">FAE domain-containing protein</fullName>
    </recommendedName>
</protein>
<dbReference type="GO" id="GO:0016747">
    <property type="term" value="F:acyltransferase activity, transferring groups other than amino-acyl groups"/>
    <property type="evidence" value="ECO:0007669"/>
    <property type="project" value="InterPro"/>
</dbReference>
<evidence type="ECO:0000256" key="1">
    <source>
        <dbReference type="ARBA" id="ARBA00023315"/>
    </source>
</evidence>
<dbReference type="PANTHER" id="PTHR31561">
    <property type="entry name" value="3-KETOACYL-COA SYNTHASE"/>
    <property type="match status" value="1"/>
</dbReference>
<dbReference type="InterPro" id="IPR013601">
    <property type="entry name" value="FAE1_typ3_polyketide_synth"/>
</dbReference>
<dbReference type="Pfam" id="PF08392">
    <property type="entry name" value="FAE1_CUT1_RppA"/>
    <property type="match status" value="1"/>
</dbReference>
<reference evidence="3 4" key="1">
    <citation type="submission" date="2019-11" db="EMBL/GenBank/DDBJ databases">
        <title>Whole genome sequence of Oryza granulata.</title>
        <authorList>
            <person name="Li W."/>
        </authorList>
    </citation>
    <scope>NUCLEOTIDE SEQUENCE [LARGE SCALE GENOMIC DNA]</scope>
    <source>
        <strain evidence="4">cv. Menghai</strain>
        <tissue evidence="3">Leaf</tissue>
    </source>
</reference>
<organism evidence="3 4">
    <name type="scientific">Oryza meyeriana var. granulata</name>
    <dbReference type="NCBI Taxonomy" id="110450"/>
    <lineage>
        <taxon>Eukaryota</taxon>
        <taxon>Viridiplantae</taxon>
        <taxon>Streptophyta</taxon>
        <taxon>Embryophyta</taxon>
        <taxon>Tracheophyta</taxon>
        <taxon>Spermatophyta</taxon>
        <taxon>Magnoliopsida</taxon>
        <taxon>Liliopsida</taxon>
        <taxon>Poales</taxon>
        <taxon>Poaceae</taxon>
        <taxon>BOP clade</taxon>
        <taxon>Oryzoideae</taxon>
        <taxon>Oryzeae</taxon>
        <taxon>Oryzinae</taxon>
        <taxon>Oryza</taxon>
        <taxon>Oryza meyeriana</taxon>
    </lineage>
</organism>
<evidence type="ECO:0000313" key="3">
    <source>
        <dbReference type="EMBL" id="KAF0904838.1"/>
    </source>
</evidence>
<dbReference type="AlphaFoldDB" id="A0A6G1CWI1"/>
<name>A0A6G1CWI1_9ORYZ</name>
<dbReference type="SUPFAM" id="SSF53901">
    <property type="entry name" value="Thiolase-like"/>
    <property type="match status" value="1"/>
</dbReference>
<sequence length="102" mass="11384">MPYAMWKNGKLCDDGYLKFHKRISERSGLGDENYLPSPMHYIPPQFSLDEARAEAELVIFTAIDDLLAKTRVSPGDIAILIVNCSIFSPTSSLADMVMRSCV</sequence>
<comment type="caution">
    <text evidence="3">The sequence shown here is derived from an EMBL/GenBank/DDBJ whole genome shotgun (WGS) entry which is preliminary data.</text>
</comment>
<evidence type="ECO:0000259" key="2">
    <source>
        <dbReference type="Pfam" id="PF08392"/>
    </source>
</evidence>
<dbReference type="OrthoDB" id="694350at2759"/>
<keyword evidence="4" id="KW-1185">Reference proteome</keyword>
<keyword evidence="1" id="KW-0012">Acyltransferase</keyword>
<gene>
    <name evidence="3" type="ORF">E2562_037632</name>
</gene>
<dbReference type="InterPro" id="IPR016039">
    <property type="entry name" value="Thiolase-like"/>
</dbReference>
<dbReference type="GO" id="GO:0016020">
    <property type="term" value="C:membrane"/>
    <property type="evidence" value="ECO:0007669"/>
    <property type="project" value="InterPro"/>
</dbReference>
<dbReference type="EMBL" id="SPHZ02000008">
    <property type="protein sequence ID" value="KAF0904838.1"/>
    <property type="molecule type" value="Genomic_DNA"/>
</dbReference>
<feature type="domain" description="FAE" evidence="2">
    <location>
        <begin position="8"/>
        <end position="99"/>
    </location>
</feature>
<dbReference type="GO" id="GO:0006633">
    <property type="term" value="P:fatty acid biosynthetic process"/>
    <property type="evidence" value="ECO:0007669"/>
    <property type="project" value="InterPro"/>
</dbReference>
<accession>A0A6G1CWI1</accession>
<dbReference type="InterPro" id="IPR012392">
    <property type="entry name" value="3-ktacl-CoA_syn"/>
</dbReference>
<evidence type="ECO:0000313" key="4">
    <source>
        <dbReference type="Proteomes" id="UP000479710"/>
    </source>
</evidence>